<dbReference type="RefSeq" id="WP_043746520.1">
    <property type="nucleotide sequence ID" value="NZ_AQQX01000002.1"/>
</dbReference>
<dbReference type="InterPro" id="IPR018640">
    <property type="entry name" value="DUF2063"/>
</dbReference>
<feature type="domain" description="Putative DNA-binding" evidence="1">
    <location>
        <begin position="4"/>
        <end position="94"/>
    </location>
</feature>
<proteinExistence type="predicted"/>
<dbReference type="InterPro" id="IPR044922">
    <property type="entry name" value="DUF2063_N_sf"/>
</dbReference>
<evidence type="ECO:0000313" key="2">
    <source>
        <dbReference type="EMBL" id="KGM49520.1"/>
    </source>
</evidence>
<dbReference type="Proteomes" id="UP000030004">
    <property type="component" value="Unassembled WGS sequence"/>
</dbReference>
<evidence type="ECO:0000259" key="1">
    <source>
        <dbReference type="Pfam" id="PF09836"/>
    </source>
</evidence>
<reference evidence="2 3" key="1">
    <citation type="journal article" date="2015" name="Antonie Van Leeuwenhoek">
        <title>Pseudooceanicola atlanticus gen. nov. sp. nov., isolated from surface seawater of the Atlantic Ocean and reclassification of Oceanicola batsensis, Oceanicola marinus, Oceanicola nitratireducens, Oceanicola nanhaiensis, Oceanicola antarcticus and Oceanicola flagellatus, as Pseudooceanicola batsensis comb. nov., Pseudooceanicola marinus comb. nov., Pseudooceanicola nitratireducens comb. nov., Pseudooceanicola nanhaiensis comb. nov., Pseudooceanicola antarcticus comb. nov., and Pseudooceanicola flagellatus comb. nov.</title>
        <authorList>
            <person name="Lai Q."/>
            <person name="Li G."/>
            <person name="Liu X."/>
            <person name="Du Y."/>
            <person name="Sun F."/>
            <person name="Shao Z."/>
        </authorList>
    </citation>
    <scope>NUCLEOTIDE SEQUENCE [LARGE SCALE GENOMIC DNA]</scope>
    <source>
        <strain evidence="2 3">22II-s11g</strain>
    </source>
</reference>
<comment type="caution">
    <text evidence="2">The sequence shown here is derived from an EMBL/GenBank/DDBJ whole genome shotgun (WGS) entry which is preliminary data.</text>
</comment>
<dbReference type="EMBL" id="AQQX01000002">
    <property type="protein sequence ID" value="KGM49520.1"/>
    <property type="molecule type" value="Genomic_DNA"/>
</dbReference>
<dbReference type="AlphaFoldDB" id="A0A0A0EGS3"/>
<dbReference type="eggNOG" id="COG3219">
    <property type="taxonomic scope" value="Bacteria"/>
</dbReference>
<evidence type="ECO:0000313" key="3">
    <source>
        <dbReference type="Proteomes" id="UP000030004"/>
    </source>
</evidence>
<dbReference type="STRING" id="1461694.ATO9_05715"/>
<dbReference type="Gene3D" id="1.10.150.690">
    <property type="entry name" value="DUF2063"/>
    <property type="match status" value="1"/>
</dbReference>
<dbReference type="OrthoDB" id="4146344at2"/>
<accession>A0A0A0EGS3</accession>
<protein>
    <recommendedName>
        <fullName evidence="1">Putative DNA-binding domain-containing protein</fullName>
    </recommendedName>
</protein>
<gene>
    <name evidence="2" type="ORF">ATO9_05715</name>
</gene>
<organism evidence="2 3">
    <name type="scientific">Pseudooceanicola atlanticus</name>
    <dbReference type="NCBI Taxonomy" id="1461694"/>
    <lineage>
        <taxon>Bacteria</taxon>
        <taxon>Pseudomonadati</taxon>
        <taxon>Pseudomonadota</taxon>
        <taxon>Alphaproteobacteria</taxon>
        <taxon>Rhodobacterales</taxon>
        <taxon>Paracoccaceae</taxon>
        <taxon>Pseudooceanicola</taxon>
    </lineage>
</organism>
<name>A0A0A0EGS3_9RHOB</name>
<sequence length="252" mass="26632">MTGQTGFHAALLDPSAPVPPGLTDGAGRAAGRRFAVYRNNVAVSLTEALIEGFPACHRLLGDDTFRGMAGAYLREHPPASPVMAQFGADLPGFLDAAPQLARMRWLADVARLEYGLRLSYHAADAVPLDGTALAAMAAEDLSASTFGLAPAMRLLRSDWPALSIWRKAMNPSAPQAANRPEDILIARPDYDPEPHLLMPGDAAFVAALSDGAPLGQVAEQALTAQPDHDTTRILGLLLQTGSLTPPQPETMP</sequence>
<keyword evidence="3" id="KW-1185">Reference proteome</keyword>
<dbReference type="Pfam" id="PF09836">
    <property type="entry name" value="DUF2063"/>
    <property type="match status" value="1"/>
</dbReference>